<name>A0A7X9FQS2_9DELT</name>
<evidence type="ECO:0000313" key="3">
    <source>
        <dbReference type="Proteomes" id="UP000524246"/>
    </source>
</evidence>
<reference evidence="2 3" key="1">
    <citation type="journal article" date="2020" name="Biotechnol. Biofuels">
        <title>New insights from the biogas microbiome by comprehensive genome-resolved metagenomics of nearly 1600 species originating from multiple anaerobic digesters.</title>
        <authorList>
            <person name="Campanaro S."/>
            <person name="Treu L."/>
            <person name="Rodriguez-R L.M."/>
            <person name="Kovalovszki A."/>
            <person name="Ziels R.M."/>
            <person name="Maus I."/>
            <person name="Zhu X."/>
            <person name="Kougias P.G."/>
            <person name="Basile A."/>
            <person name="Luo G."/>
            <person name="Schluter A."/>
            <person name="Konstantinidis K.T."/>
            <person name="Angelidaki I."/>
        </authorList>
    </citation>
    <scope>NUCLEOTIDE SEQUENCE [LARGE SCALE GENOMIC DNA]</scope>
    <source>
        <strain evidence="2">AS27yjCOA_65</strain>
    </source>
</reference>
<dbReference type="Pfam" id="PF00583">
    <property type="entry name" value="Acetyltransf_1"/>
    <property type="match status" value="1"/>
</dbReference>
<evidence type="ECO:0000313" key="2">
    <source>
        <dbReference type="EMBL" id="NMC62156.1"/>
    </source>
</evidence>
<protein>
    <submittedName>
        <fullName evidence="2">GNAT family N-acetyltransferase</fullName>
    </submittedName>
</protein>
<dbReference type="Gene3D" id="3.40.630.30">
    <property type="match status" value="1"/>
</dbReference>
<accession>A0A7X9FQS2</accession>
<dbReference type="EMBL" id="JAAZON010000124">
    <property type="protein sequence ID" value="NMC62156.1"/>
    <property type="molecule type" value="Genomic_DNA"/>
</dbReference>
<comment type="caution">
    <text evidence="2">The sequence shown here is derived from an EMBL/GenBank/DDBJ whole genome shotgun (WGS) entry which is preliminary data.</text>
</comment>
<keyword evidence="2" id="KW-0808">Transferase</keyword>
<feature type="domain" description="N-acetyltransferase" evidence="1">
    <location>
        <begin position="1"/>
        <end position="123"/>
    </location>
</feature>
<dbReference type="PROSITE" id="PS51186">
    <property type="entry name" value="GNAT"/>
    <property type="match status" value="1"/>
</dbReference>
<dbReference type="GO" id="GO:0016747">
    <property type="term" value="F:acyltransferase activity, transferring groups other than amino-acyl groups"/>
    <property type="evidence" value="ECO:0007669"/>
    <property type="project" value="InterPro"/>
</dbReference>
<dbReference type="AlphaFoldDB" id="A0A7X9FQS2"/>
<proteinExistence type="predicted"/>
<dbReference type="Proteomes" id="UP000524246">
    <property type="component" value="Unassembled WGS sequence"/>
</dbReference>
<evidence type="ECO:0000259" key="1">
    <source>
        <dbReference type="PROSITE" id="PS51186"/>
    </source>
</evidence>
<dbReference type="CDD" id="cd04301">
    <property type="entry name" value="NAT_SF"/>
    <property type="match status" value="1"/>
</dbReference>
<dbReference type="InterPro" id="IPR016181">
    <property type="entry name" value="Acyl_CoA_acyltransferase"/>
</dbReference>
<organism evidence="2 3">
    <name type="scientific">SAR324 cluster bacterium</name>
    <dbReference type="NCBI Taxonomy" id="2024889"/>
    <lineage>
        <taxon>Bacteria</taxon>
        <taxon>Deltaproteobacteria</taxon>
        <taxon>SAR324 cluster</taxon>
    </lineage>
</organism>
<sequence>MQRVAHEQLARICFIDYDREIALIGISKDPASGVPTAIGIGRLMKIPNTSAGRFHLLVSDQFQNKGLGKELLRDLRRFASEEGMKKIYGQAMVDDERSLHILQSEGFKVASQQDNIINMELVI</sequence>
<dbReference type="InterPro" id="IPR000182">
    <property type="entry name" value="GNAT_dom"/>
</dbReference>
<gene>
    <name evidence="2" type="ORF">GYA55_03215</name>
</gene>
<dbReference type="SUPFAM" id="SSF55729">
    <property type="entry name" value="Acyl-CoA N-acyltransferases (Nat)"/>
    <property type="match status" value="1"/>
</dbReference>